<dbReference type="EC" id="2.9.1.1" evidence="5"/>
<dbReference type="Proteomes" id="UP000008332">
    <property type="component" value="Chromosome"/>
</dbReference>
<dbReference type="KEGG" id="rfr:Rfer_0940"/>
<dbReference type="Gene3D" id="3.40.640.10">
    <property type="entry name" value="Type I PLP-dependent aspartate aminotransferase-like (Major domain)"/>
    <property type="match status" value="1"/>
</dbReference>
<dbReference type="InterPro" id="IPR015424">
    <property type="entry name" value="PyrdxlP-dep_Trfase"/>
</dbReference>
<dbReference type="eggNOG" id="COG1921">
    <property type="taxonomic scope" value="Bacteria"/>
</dbReference>
<evidence type="ECO:0000256" key="2">
    <source>
        <dbReference type="ARBA" id="ARBA00022898"/>
    </source>
</evidence>
<comment type="cofactor">
    <cofactor evidence="1 4">
        <name>pyridoxal 5'-phosphate</name>
        <dbReference type="ChEBI" id="CHEBI:597326"/>
    </cofactor>
</comment>
<evidence type="ECO:0000256" key="1">
    <source>
        <dbReference type="ARBA" id="ARBA00001933"/>
    </source>
</evidence>
<organism evidence="5 6">
    <name type="scientific">Albidiferax ferrireducens (strain ATCC BAA-621 / DSM 15236 / T118)</name>
    <name type="common">Rhodoferax ferrireducens</name>
    <dbReference type="NCBI Taxonomy" id="338969"/>
    <lineage>
        <taxon>Bacteria</taxon>
        <taxon>Pseudomonadati</taxon>
        <taxon>Pseudomonadota</taxon>
        <taxon>Betaproteobacteria</taxon>
        <taxon>Burkholderiales</taxon>
        <taxon>Comamonadaceae</taxon>
        <taxon>Rhodoferax</taxon>
    </lineage>
</organism>
<evidence type="ECO:0000256" key="4">
    <source>
        <dbReference type="PIRSR" id="PIRSR618319-50"/>
    </source>
</evidence>
<evidence type="ECO:0000313" key="6">
    <source>
        <dbReference type="Proteomes" id="UP000008332"/>
    </source>
</evidence>
<evidence type="ECO:0000313" key="5">
    <source>
        <dbReference type="EMBL" id="ABD68686.1"/>
    </source>
</evidence>
<gene>
    <name evidence="5" type="ordered locus">Rfer_0940</name>
</gene>
<sequence length="400" mass="42525">MSNIPFDPRPGLGLRPIINVSGTMTELGASIVSPEVVAAVSDILPHFVEISHLQRLASRQIAMSTGAQAGYITASSASALTLSVAACMTGSSLSEIEQLPDTQGMRSKVLLQMGHAIHYGASIEQTIRLSGAQVRLIGTATLASGYQLEAAIDDDTAAAVFVVSHHVVDHGQIGLPEFVEICHARNVAVIVDAASEYDLHGFLSAGADIVIYSAHKFLGGCTAGVVAGKLDLVRSMYLQNRGIGRGFKVGKESIVGSIAALRAWSTRDHIAVRAREAAAMQVWMELFAPLPGVQVAIEPDPTGNPLSRLRIQIDPASAGITAWDLADRLEQHSPPIIVRDHDVEQGFLVLDPCNLHPGQEHIVADAVIAICRAAMRSPESSRTLVERRAANAQSLLSWPD</sequence>
<name>Q21ZW7_ALBFT</name>
<keyword evidence="2 4" id="KW-0663">Pyridoxal phosphate</keyword>
<keyword evidence="6" id="KW-1185">Reference proteome</keyword>
<dbReference type="AlphaFoldDB" id="Q21ZW7"/>
<dbReference type="HOGENOM" id="CLU_040896_1_0_4"/>
<evidence type="ECO:0000256" key="3">
    <source>
        <dbReference type="ARBA" id="ARBA00044507"/>
    </source>
</evidence>
<dbReference type="OrthoDB" id="9787096at2"/>
<proteinExistence type="inferred from homology"/>
<reference evidence="6" key="1">
    <citation type="submission" date="2006-02" db="EMBL/GenBank/DDBJ databases">
        <title>Complete sequence of chromosome of Rhodoferax ferrireducens DSM 15236.</title>
        <authorList>
            <person name="Copeland A."/>
            <person name="Lucas S."/>
            <person name="Lapidus A."/>
            <person name="Barry K."/>
            <person name="Detter J.C."/>
            <person name="Glavina del Rio T."/>
            <person name="Hammon N."/>
            <person name="Israni S."/>
            <person name="Pitluck S."/>
            <person name="Brettin T."/>
            <person name="Bruce D."/>
            <person name="Han C."/>
            <person name="Tapia R."/>
            <person name="Gilna P."/>
            <person name="Kiss H."/>
            <person name="Schmutz J."/>
            <person name="Larimer F."/>
            <person name="Land M."/>
            <person name="Kyrpides N."/>
            <person name="Ivanova N."/>
            <person name="Richardson P."/>
        </authorList>
    </citation>
    <scope>NUCLEOTIDE SEQUENCE [LARGE SCALE GENOMIC DNA]</scope>
    <source>
        <strain evidence="6">ATCC BAA-621 / DSM 15236 / T118</strain>
    </source>
</reference>
<dbReference type="SUPFAM" id="SSF53383">
    <property type="entry name" value="PLP-dependent transferases"/>
    <property type="match status" value="1"/>
</dbReference>
<comment type="similarity">
    <text evidence="3">Belongs to the SelA family.</text>
</comment>
<dbReference type="PANTHER" id="PTHR32328:SF0">
    <property type="entry name" value="L-SERYL-TRNA(SEC) SELENIUM TRANSFERASE"/>
    <property type="match status" value="1"/>
</dbReference>
<dbReference type="PANTHER" id="PTHR32328">
    <property type="entry name" value="L-SERYL-TRNA(SEC) SELENIUM TRANSFERASE"/>
    <property type="match status" value="1"/>
</dbReference>
<dbReference type="InterPro" id="IPR018319">
    <property type="entry name" value="SelA-like"/>
</dbReference>
<accession>Q21ZW7</accession>
<dbReference type="STRING" id="338969.Rfer_0940"/>
<dbReference type="RefSeq" id="WP_011463259.1">
    <property type="nucleotide sequence ID" value="NC_007908.1"/>
</dbReference>
<dbReference type="InterPro" id="IPR015421">
    <property type="entry name" value="PyrdxlP-dep_Trfase_major"/>
</dbReference>
<dbReference type="Pfam" id="PF03841">
    <property type="entry name" value="SelA"/>
    <property type="match status" value="1"/>
</dbReference>
<keyword evidence="5" id="KW-0808">Transferase</keyword>
<protein>
    <submittedName>
        <fullName evidence="5">L-seryl-tRNA(Sec) selenium transferase</fullName>
        <ecNumber evidence="5">2.9.1.1</ecNumber>
    </submittedName>
</protein>
<dbReference type="EMBL" id="CP000267">
    <property type="protein sequence ID" value="ABD68686.1"/>
    <property type="molecule type" value="Genomic_DNA"/>
</dbReference>
<feature type="modified residue" description="N6-(pyridoxal phosphate)lysine" evidence="4">
    <location>
        <position position="216"/>
    </location>
</feature>
<dbReference type="GO" id="GO:0004125">
    <property type="term" value="F:L-seryl-tRNA(Sec) selenium transferase activity"/>
    <property type="evidence" value="ECO:0007669"/>
    <property type="project" value="UniProtKB-EC"/>
</dbReference>